<comment type="caution">
    <text evidence="8">The sequence shown here is derived from an EMBL/GenBank/DDBJ whole genome shotgun (WGS) entry which is preliminary data.</text>
</comment>
<dbReference type="RefSeq" id="WP_327601276.1">
    <property type="nucleotide sequence ID" value="NZ_JAYXHS010000005.1"/>
</dbReference>
<feature type="transmembrane region" description="Helical" evidence="7">
    <location>
        <begin position="239"/>
        <end position="269"/>
    </location>
</feature>
<evidence type="ECO:0000313" key="9">
    <source>
        <dbReference type="Proteomes" id="UP001331561"/>
    </source>
</evidence>
<evidence type="ECO:0000256" key="6">
    <source>
        <dbReference type="SAM" id="Coils"/>
    </source>
</evidence>
<accession>A0ABU6K9N5</accession>
<dbReference type="Pfam" id="PF01594">
    <property type="entry name" value="AI-2E_transport"/>
    <property type="match status" value="1"/>
</dbReference>
<feature type="transmembrane region" description="Helical" evidence="7">
    <location>
        <begin position="12"/>
        <end position="30"/>
    </location>
</feature>
<evidence type="ECO:0000313" key="8">
    <source>
        <dbReference type="EMBL" id="MEC5388304.1"/>
    </source>
</evidence>
<keyword evidence="4 7" id="KW-1133">Transmembrane helix</keyword>
<feature type="transmembrane region" description="Helical" evidence="7">
    <location>
        <begin position="276"/>
        <end position="295"/>
    </location>
</feature>
<evidence type="ECO:0000256" key="7">
    <source>
        <dbReference type="SAM" id="Phobius"/>
    </source>
</evidence>
<proteinExistence type="inferred from homology"/>
<reference evidence="8 9" key="1">
    <citation type="submission" date="2024-01" db="EMBL/GenBank/DDBJ databases">
        <title>Uliginosibacterium soil sp. nov.</title>
        <authorList>
            <person name="Lv Y."/>
        </authorList>
    </citation>
    <scope>NUCLEOTIDE SEQUENCE [LARGE SCALE GENOMIC DNA]</scope>
    <source>
        <strain evidence="8 9">H3</strain>
    </source>
</reference>
<name>A0ABU6K9N5_9RHOO</name>
<feature type="transmembrane region" description="Helical" evidence="7">
    <location>
        <begin position="66"/>
        <end position="87"/>
    </location>
</feature>
<sequence length="356" mass="39011">MERPKVPRSVKGERSVPVIGLFVLAVLYTVYFARPFLLPVMLALFLVFILRPVVRALEHRLRLPLPVGAAVVVFGLLGLVGTGIAVLTPPAMEWVERAPSSMHDINQKISKLKRSVENMQRATQQIDNLTKVESQSRVREVAVAKISFGSMLLAGTQAFMLSAFSVVVLVFFLLASGDTLLRKVVKITPSLRDKIKAVEIARTVERDVGRYLLTLTGINLALGVATTLAMFALGMPNAMLWGAMAFALNFIPYLGATITVIVLTVVAVLTFDTIGHAALVPIVFLSITTLEGQILQPYVIGRSFSVNPVLVFLSLLFWGWMWGIAGMLMAVPILVAFKILCAHIESLASIHEFMER</sequence>
<evidence type="ECO:0000256" key="3">
    <source>
        <dbReference type="ARBA" id="ARBA00022692"/>
    </source>
</evidence>
<feature type="coiled-coil region" evidence="6">
    <location>
        <begin position="102"/>
        <end position="132"/>
    </location>
</feature>
<dbReference type="PANTHER" id="PTHR21716">
    <property type="entry name" value="TRANSMEMBRANE PROTEIN"/>
    <property type="match status" value="1"/>
</dbReference>
<feature type="transmembrane region" description="Helical" evidence="7">
    <location>
        <begin position="36"/>
        <end position="54"/>
    </location>
</feature>
<evidence type="ECO:0000256" key="2">
    <source>
        <dbReference type="ARBA" id="ARBA00009773"/>
    </source>
</evidence>
<dbReference type="PANTHER" id="PTHR21716:SF16">
    <property type="entry name" value="BLL1467 PROTEIN"/>
    <property type="match status" value="1"/>
</dbReference>
<keyword evidence="6" id="KW-0175">Coiled coil</keyword>
<evidence type="ECO:0000256" key="4">
    <source>
        <dbReference type="ARBA" id="ARBA00022989"/>
    </source>
</evidence>
<evidence type="ECO:0000256" key="1">
    <source>
        <dbReference type="ARBA" id="ARBA00004141"/>
    </source>
</evidence>
<feature type="transmembrane region" description="Helical" evidence="7">
    <location>
        <begin position="211"/>
        <end position="233"/>
    </location>
</feature>
<comment type="subcellular location">
    <subcellularLocation>
        <location evidence="1">Membrane</location>
        <topology evidence="1">Multi-pass membrane protein</topology>
    </subcellularLocation>
</comment>
<dbReference type="EMBL" id="JAYXHS010000005">
    <property type="protein sequence ID" value="MEC5388304.1"/>
    <property type="molecule type" value="Genomic_DNA"/>
</dbReference>
<keyword evidence="5 7" id="KW-0472">Membrane</keyword>
<gene>
    <name evidence="8" type="ORF">VVD49_21405</name>
</gene>
<keyword evidence="3 7" id="KW-0812">Transmembrane</keyword>
<dbReference type="Proteomes" id="UP001331561">
    <property type="component" value="Unassembled WGS sequence"/>
</dbReference>
<comment type="similarity">
    <text evidence="2">Belongs to the autoinducer-2 exporter (AI-2E) (TC 2.A.86) family.</text>
</comment>
<keyword evidence="9" id="KW-1185">Reference proteome</keyword>
<dbReference type="InterPro" id="IPR002549">
    <property type="entry name" value="AI-2E-like"/>
</dbReference>
<protein>
    <submittedName>
        <fullName evidence="8">AI-2E family transporter</fullName>
    </submittedName>
</protein>
<feature type="transmembrane region" description="Helical" evidence="7">
    <location>
        <begin position="158"/>
        <end position="176"/>
    </location>
</feature>
<organism evidence="8 9">
    <name type="scientific">Uliginosibacterium silvisoli</name>
    <dbReference type="NCBI Taxonomy" id="3114758"/>
    <lineage>
        <taxon>Bacteria</taxon>
        <taxon>Pseudomonadati</taxon>
        <taxon>Pseudomonadota</taxon>
        <taxon>Betaproteobacteria</taxon>
        <taxon>Rhodocyclales</taxon>
        <taxon>Zoogloeaceae</taxon>
        <taxon>Uliginosibacterium</taxon>
    </lineage>
</organism>
<evidence type="ECO:0000256" key="5">
    <source>
        <dbReference type="ARBA" id="ARBA00023136"/>
    </source>
</evidence>
<feature type="transmembrane region" description="Helical" evidence="7">
    <location>
        <begin position="315"/>
        <end position="337"/>
    </location>
</feature>